<sequence>MLHSISESQKASLEWGKEQHQREVNSLQSSVATLNKEVASANTLASDLASVNRETDELAEKTRLLSRSLQKLKADISHCLETLTEQRDFGELTARKANKAYISDEQRLKLLESAGEVLPQINKSKKMLPSIGPTAKSNVH</sequence>
<gene>
    <name evidence="1" type="ORF">DFL_001586</name>
</gene>
<evidence type="ECO:0000313" key="1">
    <source>
        <dbReference type="EMBL" id="RVD87345.1"/>
    </source>
</evidence>
<proteinExistence type="predicted"/>
<dbReference type="EMBL" id="SAEB01000003">
    <property type="protein sequence ID" value="RVD87345.1"/>
    <property type="molecule type" value="Genomic_DNA"/>
</dbReference>
<comment type="caution">
    <text evidence="1">The sequence shown here is derived from an EMBL/GenBank/DDBJ whole genome shotgun (WGS) entry which is preliminary data.</text>
</comment>
<dbReference type="Proteomes" id="UP000283090">
    <property type="component" value="Unassembled WGS sequence"/>
</dbReference>
<accession>A0A437A805</accession>
<keyword evidence="2" id="KW-1185">Reference proteome</keyword>
<dbReference type="VEuPathDB" id="FungiDB:DFL_001586"/>
<reference evidence="1 2" key="1">
    <citation type="submission" date="2019-01" db="EMBL/GenBank/DDBJ databases">
        <title>Intercellular communication is required for trap formation in the nematode-trapping fungus Duddingtonia flagrans.</title>
        <authorList>
            <person name="Youssar L."/>
            <person name="Wernet V."/>
            <person name="Hensel N."/>
            <person name="Hildebrandt H.-G."/>
            <person name="Fischer R."/>
        </authorList>
    </citation>
    <scope>NUCLEOTIDE SEQUENCE [LARGE SCALE GENOMIC DNA]</scope>
    <source>
        <strain evidence="1 2">CBS H-5679</strain>
    </source>
</reference>
<dbReference type="AlphaFoldDB" id="A0A437A805"/>
<dbReference type="RefSeq" id="XP_067492889.1">
    <property type="nucleotide sequence ID" value="XM_067630224.1"/>
</dbReference>
<protein>
    <submittedName>
        <fullName evidence="1">Uncharacterized protein</fullName>
    </submittedName>
</protein>
<organism evidence="1 2">
    <name type="scientific">Arthrobotrys flagrans</name>
    <name type="common">Nematode-trapping fungus</name>
    <name type="synonym">Trichothecium flagrans</name>
    <dbReference type="NCBI Taxonomy" id="97331"/>
    <lineage>
        <taxon>Eukaryota</taxon>
        <taxon>Fungi</taxon>
        <taxon>Dikarya</taxon>
        <taxon>Ascomycota</taxon>
        <taxon>Pezizomycotina</taxon>
        <taxon>Orbiliomycetes</taxon>
        <taxon>Orbiliales</taxon>
        <taxon>Orbiliaceae</taxon>
        <taxon>Arthrobotrys</taxon>
    </lineage>
</organism>
<evidence type="ECO:0000313" key="2">
    <source>
        <dbReference type="Proteomes" id="UP000283090"/>
    </source>
</evidence>
<dbReference type="GeneID" id="93583897"/>
<dbReference type="OrthoDB" id="5357231at2759"/>
<name>A0A437A805_ARTFL</name>